<comment type="caution">
    <text evidence="1">The sequence shown here is derived from an EMBL/GenBank/DDBJ whole genome shotgun (WGS) entry which is preliminary data.</text>
</comment>
<protein>
    <submittedName>
        <fullName evidence="1">Uncharacterized protein</fullName>
    </submittedName>
</protein>
<dbReference type="EMBL" id="BDQA01000504">
    <property type="protein sequence ID" value="GBH21984.1"/>
    <property type="molecule type" value="Genomic_RNA"/>
</dbReference>
<reference evidence="1" key="1">
    <citation type="submission" date="2017-04" db="EMBL/GenBank/DDBJ databases">
        <title>Unveiling RNA virosphere associated with marine microorganisms.</title>
        <authorList>
            <person name="Urayama S."/>
            <person name="Takaki Y."/>
            <person name="Nishi S."/>
            <person name="Yoshida Y."/>
            <person name="Deguchi S."/>
            <person name="Takai K."/>
            <person name="Nunoura T."/>
        </authorList>
    </citation>
    <scope>NUCLEOTIDE SEQUENCE</scope>
</reference>
<evidence type="ECO:0000313" key="1">
    <source>
        <dbReference type="EMBL" id="GBH21984.1"/>
    </source>
</evidence>
<dbReference type="AlphaFoldDB" id="A0A2V0RA82"/>
<name>A0A2V0RA82_9ZZZZ</name>
<proteinExistence type="predicted"/>
<organism evidence="1">
    <name type="scientific">viral metagenome</name>
    <dbReference type="NCBI Taxonomy" id="1070528"/>
    <lineage>
        <taxon>unclassified sequences</taxon>
        <taxon>metagenomes</taxon>
        <taxon>organismal metagenomes</taxon>
    </lineage>
</organism>
<accession>A0A2V0RA82</accession>
<sequence>MIALVLAGGLAAFLIYRSASDDVSNWINRSKATSWWDARFGDSDGPVFEDIIGSDDDDIDVDRDGEGTIGISGSFFDNAISTERAAQMGETFSWSSGITSTTDGGEVLFARPQSKVFNPGGFRALQAFRAAGGMGSVATEAALWRAKGYTSRRNYRMYLWFRFVGAVLSPDASLVRTGAAVSNANKVADKPWEGF</sequence>